<protein>
    <submittedName>
        <fullName evidence="1">Protein of uncharacterized function (DUF3077)</fullName>
    </submittedName>
</protein>
<accession>A0A3S4P4A5</accession>
<proteinExistence type="predicted"/>
<dbReference type="AlphaFoldDB" id="A0A3S4P4A5"/>
<dbReference type="Pfam" id="PF11275">
    <property type="entry name" value="DUF3077"/>
    <property type="match status" value="1"/>
</dbReference>
<dbReference type="Proteomes" id="UP000281909">
    <property type="component" value="Chromosome"/>
</dbReference>
<evidence type="ECO:0000313" key="1">
    <source>
        <dbReference type="EMBL" id="VEF08346.1"/>
    </source>
</evidence>
<evidence type="ECO:0000313" key="2">
    <source>
        <dbReference type="Proteomes" id="UP000281909"/>
    </source>
</evidence>
<organism evidence="1 2">
    <name type="scientific">Pseudomonas fluorescens</name>
    <dbReference type="NCBI Taxonomy" id="294"/>
    <lineage>
        <taxon>Bacteria</taxon>
        <taxon>Pseudomonadati</taxon>
        <taxon>Pseudomonadota</taxon>
        <taxon>Gammaproteobacteria</taxon>
        <taxon>Pseudomonadales</taxon>
        <taxon>Pseudomonadaceae</taxon>
        <taxon>Pseudomonas</taxon>
    </lineage>
</organism>
<dbReference type="EMBL" id="LR134318">
    <property type="protein sequence ID" value="VEF08346.1"/>
    <property type="molecule type" value="Genomic_DNA"/>
</dbReference>
<dbReference type="OrthoDB" id="9909451at2"/>
<sequence>MYFFVLENDMTHPKNSTGHNRMQQQMLTTHSNFYHQSVSADGIHSRPLFAVQAGQDCEEALNSASMLLGAVDEIMTALTDEGMETNAIFGLRMLVEISKALVDSTTNAVMHAKSQGGAQ</sequence>
<reference evidence="1 2" key="1">
    <citation type="submission" date="2018-12" db="EMBL/GenBank/DDBJ databases">
        <authorList>
            <consortium name="Pathogen Informatics"/>
        </authorList>
    </citation>
    <scope>NUCLEOTIDE SEQUENCE [LARGE SCALE GENOMIC DNA]</scope>
    <source>
        <strain evidence="1 2">NCTC9428</strain>
    </source>
</reference>
<gene>
    <name evidence="1" type="ORF">NCTC9428_00755</name>
</gene>
<name>A0A3S4P4A5_PSEFL</name>
<dbReference type="RefSeq" id="WP_126359958.1">
    <property type="nucleotide sequence ID" value="NZ_LR134318.1"/>
</dbReference>
<dbReference type="InterPro" id="IPR021427">
    <property type="entry name" value="DUF3077"/>
</dbReference>